<dbReference type="Proteomes" id="UP000283380">
    <property type="component" value="Unassembled WGS sequence"/>
</dbReference>
<evidence type="ECO:0000313" key="3">
    <source>
        <dbReference type="Proteomes" id="UP000283380"/>
    </source>
</evidence>
<feature type="domain" description="Resolvase HTH" evidence="1">
    <location>
        <begin position="14"/>
        <end position="44"/>
    </location>
</feature>
<dbReference type="EMBL" id="QOCU01000006">
    <property type="protein sequence ID" value="RHW50843.1"/>
    <property type="molecule type" value="Genomic_DNA"/>
</dbReference>
<keyword evidence="3" id="KW-1185">Reference proteome</keyword>
<dbReference type="Pfam" id="PF02796">
    <property type="entry name" value="HTH_7"/>
    <property type="match status" value="1"/>
</dbReference>
<proteinExistence type="predicted"/>
<gene>
    <name evidence="2" type="ORF">DS834_06090</name>
</gene>
<comment type="caution">
    <text evidence="2">The sequence shown here is derived from an EMBL/GenBank/DDBJ whole genome shotgun (WGS) entry which is preliminary data.</text>
</comment>
<evidence type="ECO:0000313" key="2">
    <source>
        <dbReference type="EMBL" id="RHW50843.1"/>
    </source>
</evidence>
<dbReference type="InterPro" id="IPR006120">
    <property type="entry name" value="Resolvase_HTH_dom"/>
</dbReference>
<dbReference type="RefSeq" id="WP_118907094.1">
    <property type="nucleotide sequence ID" value="NZ_QOCU01000006.1"/>
</dbReference>
<organism evidence="2 3">
    <name type="scientific">Lactobacillus bombicola</name>
    <dbReference type="NCBI Taxonomy" id="1505723"/>
    <lineage>
        <taxon>Bacteria</taxon>
        <taxon>Bacillati</taxon>
        <taxon>Bacillota</taxon>
        <taxon>Bacilli</taxon>
        <taxon>Lactobacillales</taxon>
        <taxon>Lactobacillaceae</taxon>
        <taxon>Lactobacillus</taxon>
    </lineage>
</organism>
<sequence length="49" mass="5815">MCLILPNLQKRLVYNEVIKMLNQEVPISQITRKVGISRMQAYHIKKLFD</sequence>
<protein>
    <recommendedName>
        <fullName evidence="1">Resolvase HTH domain-containing protein</fullName>
    </recommendedName>
</protein>
<accession>A0ABX9LVF6</accession>
<evidence type="ECO:0000259" key="1">
    <source>
        <dbReference type="Pfam" id="PF02796"/>
    </source>
</evidence>
<reference evidence="2 3" key="1">
    <citation type="submission" date="2018-07" db="EMBL/GenBank/DDBJ databases">
        <title>Genome sequences of six Lactobacillus spp. isolated from bumble bee guts.</title>
        <authorList>
            <person name="Motta E.V.S."/>
            <person name="Moran N.A."/>
        </authorList>
    </citation>
    <scope>NUCLEOTIDE SEQUENCE [LARGE SCALE GENOMIC DNA]</scope>
    <source>
        <strain evidence="2 3">BI-4G</strain>
    </source>
</reference>
<dbReference type="Gene3D" id="1.10.10.60">
    <property type="entry name" value="Homeodomain-like"/>
    <property type="match status" value="1"/>
</dbReference>
<name>A0ABX9LVF6_9LACO</name>